<proteinExistence type="predicted"/>
<sequence>MRKHAWSVVAGAVMVAVGLVLYFVFHDVETPVVGLRQVGAVVAVLGVIEVAVSVARLLRPSVGER</sequence>
<protein>
    <submittedName>
        <fullName evidence="2">Uncharacterized protein</fullName>
    </submittedName>
</protein>
<keyword evidence="1" id="KW-0812">Transmembrane</keyword>
<feature type="transmembrane region" description="Helical" evidence="1">
    <location>
        <begin position="5"/>
        <end position="25"/>
    </location>
</feature>
<dbReference type="AlphaFoldDB" id="A0A9W6QWZ1"/>
<name>A0A9W6QWZ1_9PSEU</name>
<keyword evidence="1" id="KW-0472">Membrane</keyword>
<comment type="caution">
    <text evidence="2">The sequence shown here is derived from an EMBL/GenBank/DDBJ whole genome shotgun (WGS) entry which is preliminary data.</text>
</comment>
<keyword evidence="1" id="KW-1133">Transmembrane helix</keyword>
<keyword evidence="3" id="KW-1185">Reference proteome</keyword>
<evidence type="ECO:0000256" key="1">
    <source>
        <dbReference type="SAM" id="Phobius"/>
    </source>
</evidence>
<gene>
    <name evidence="2" type="ORF">Atai01_21880</name>
</gene>
<dbReference type="Proteomes" id="UP001165136">
    <property type="component" value="Unassembled WGS sequence"/>
</dbReference>
<dbReference type="InterPro" id="IPR043762">
    <property type="entry name" value="DUF5708"/>
</dbReference>
<dbReference type="RefSeq" id="WP_027940844.1">
    <property type="nucleotide sequence ID" value="NZ_BSTI01000004.1"/>
</dbReference>
<accession>A0A9W6QWZ1</accession>
<organism evidence="2 3">
    <name type="scientific">Amycolatopsis taiwanensis</name>
    <dbReference type="NCBI Taxonomy" id="342230"/>
    <lineage>
        <taxon>Bacteria</taxon>
        <taxon>Bacillati</taxon>
        <taxon>Actinomycetota</taxon>
        <taxon>Actinomycetes</taxon>
        <taxon>Pseudonocardiales</taxon>
        <taxon>Pseudonocardiaceae</taxon>
        <taxon>Amycolatopsis</taxon>
    </lineage>
</organism>
<dbReference type="EMBL" id="BSTI01000004">
    <property type="protein sequence ID" value="GLY65569.1"/>
    <property type="molecule type" value="Genomic_DNA"/>
</dbReference>
<feature type="transmembrane region" description="Helical" evidence="1">
    <location>
        <begin position="37"/>
        <end position="58"/>
    </location>
</feature>
<evidence type="ECO:0000313" key="2">
    <source>
        <dbReference type="EMBL" id="GLY65569.1"/>
    </source>
</evidence>
<evidence type="ECO:0000313" key="3">
    <source>
        <dbReference type="Proteomes" id="UP001165136"/>
    </source>
</evidence>
<dbReference type="Pfam" id="PF18969">
    <property type="entry name" value="DUF5708"/>
    <property type="match status" value="1"/>
</dbReference>
<reference evidence="2" key="1">
    <citation type="submission" date="2023-03" db="EMBL/GenBank/DDBJ databases">
        <title>Amycolatopsis taiwanensis NBRC 103393.</title>
        <authorList>
            <person name="Ichikawa N."/>
            <person name="Sato H."/>
            <person name="Tonouchi N."/>
        </authorList>
    </citation>
    <scope>NUCLEOTIDE SEQUENCE</scope>
    <source>
        <strain evidence="2">NBRC 103393</strain>
    </source>
</reference>